<comment type="similarity">
    <text evidence="1 6">Belongs to the bacterial solute-binding protein 1 family.</text>
</comment>
<keyword evidence="9" id="KW-1185">Reference proteome</keyword>
<dbReference type="GO" id="GO:1901982">
    <property type="term" value="F:maltose binding"/>
    <property type="evidence" value="ECO:0007669"/>
    <property type="project" value="TreeGrafter"/>
</dbReference>
<dbReference type="GO" id="GO:0015768">
    <property type="term" value="P:maltose transport"/>
    <property type="evidence" value="ECO:0007669"/>
    <property type="project" value="TreeGrafter"/>
</dbReference>
<dbReference type="OrthoDB" id="9766758at2"/>
<evidence type="ECO:0000256" key="5">
    <source>
        <dbReference type="ARBA" id="ARBA00030303"/>
    </source>
</evidence>
<feature type="chain" id="PRO_5039760340" description="Maltodextrin-binding protein" evidence="6">
    <location>
        <begin position="22"/>
        <end position="431"/>
    </location>
</feature>
<dbReference type="Gene3D" id="3.40.190.10">
    <property type="entry name" value="Periplasmic binding protein-like II"/>
    <property type="match status" value="2"/>
</dbReference>
<dbReference type="InterPro" id="IPR006061">
    <property type="entry name" value="SBP_1_CS"/>
</dbReference>
<dbReference type="GO" id="GO:0015144">
    <property type="term" value="F:carbohydrate transmembrane transporter activity"/>
    <property type="evidence" value="ECO:0007669"/>
    <property type="project" value="InterPro"/>
</dbReference>
<evidence type="ECO:0000256" key="1">
    <source>
        <dbReference type="ARBA" id="ARBA00008520"/>
    </source>
</evidence>
<dbReference type="Pfam" id="PF13416">
    <property type="entry name" value="SBP_bac_8"/>
    <property type="match status" value="1"/>
</dbReference>
<dbReference type="EMBL" id="QOUX01000046">
    <property type="protein sequence ID" value="RXI98324.1"/>
    <property type="molecule type" value="Genomic_DNA"/>
</dbReference>
<keyword evidence="2 6" id="KW-0813">Transport</keyword>
<gene>
    <name evidence="8" type="ORF">DS745_18540</name>
</gene>
<evidence type="ECO:0000256" key="6">
    <source>
        <dbReference type="RuleBase" id="RU365005"/>
    </source>
</evidence>
<evidence type="ECO:0000256" key="7">
    <source>
        <dbReference type="SAM" id="MobiDB-lite"/>
    </source>
</evidence>
<proteinExistence type="inferred from homology"/>
<dbReference type="RefSeq" id="WP_129079685.1">
    <property type="nucleotide sequence ID" value="NZ_QOUX01000046.1"/>
</dbReference>
<protein>
    <recommendedName>
        <fullName evidence="5 6">Maltodextrin-binding protein</fullName>
    </recommendedName>
</protein>
<dbReference type="AlphaFoldDB" id="A0A4V1LG29"/>
<keyword evidence="4 6" id="KW-0732">Signal</keyword>
<comment type="caution">
    <text evidence="8">The sequence shown here is derived from an EMBL/GenBank/DDBJ whole genome shotgun (WGS) entry which is preliminary data.</text>
</comment>
<feature type="region of interest" description="Disordered" evidence="7">
    <location>
        <begin position="27"/>
        <end position="57"/>
    </location>
</feature>
<dbReference type="GO" id="GO:0042956">
    <property type="term" value="P:maltodextrin transmembrane transport"/>
    <property type="evidence" value="ECO:0007669"/>
    <property type="project" value="TreeGrafter"/>
</dbReference>
<reference evidence="8 9" key="1">
    <citation type="journal article" date="2019" name="Int. J. Syst. Evol. Microbiol.">
        <title>Anaerobacillus alkaliphilus sp. nov., a novel alkaliphilic and moderately halophilic bacterium.</title>
        <authorList>
            <person name="Borsodi A.K."/>
            <person name="Aszalos J.M."/>
            <person name="Bihari P."/>
            <person name="Nagy I."/>
            <person name="Schumann P."/>
            <person name="Sproer C."/>
            <person name="Kovacs A.L."/>
            <person name="Boka K."/>
            <person name="Dobosy P."/>
            <person name="Ovari M."/>
            <person name="Szili-Kovacs T."/>
            <person name="Toth E."/>
        </authorList>
    </citation>
    <scope>NUCLEOTIDE SEQUENCE [LARGE SCALE GENOMIC DNA]</scope>
    <source>
        <strain evidence="8 9">B16-10</strain>
    </source>
</reference>
<dbReference type="InterPro" id="IPR006059">
    <property type="entry name" value="SBP"/>
</dbReference>
<dbReference type="PROSITE" id="PS51257">
    <property type="entry name" value="PROKAR_LIPOPROTEIN"/>
    <property type="match status" value="1"/>
</dbReference>
<dbReference type="SUPFAM" id="SSF53850">
    <property type="entry name" value="Periplasmic binding protein-like II"/>
    <property type="match status" value="1"/>
</dbReference>
<dbReference type="PANTHER" id="PTHR30061">
    <property type="entry name" value="MALTOSE-BINDING PERIPLASMIC PROTEIN"/>
    <property type="match status" value="1"/>
</dbReference>
<dbReference type="PROSITE" id="PS01037">
    <property type="entry name" value="SBP_BACTERIAL_1"/>
    <property type="match status" value="1"/>
</dbReference>
<dbReference type="InterPro" id="IPR006060">
    <property type="entry name" value="Maltose/Cyclodextrin-bd"/>
</dbReference>
<sequence length="431" mass="46716">MFKKSTLLTLVLMLVFSLMLAACGPQREEAQPTPAPAETGDATTDDATDADLPAKPESLTMWVNDEESQLQAYEEITAKYEAERGITVNIVPFSMLDQLDALSLDGPAGLGPDLFFHPHDRVGSIHLQGLAAELEVTEEMLAGYPEGAIQALSYEGFQYGIPAVIETYGLFYNTDLIPEAPQTMDELVEIAKGLTNAANDEYGFLMEATNFYFTYPFLAGPGGYVFGRDAEGGYNIEDIGLGNEGAVQGGQLIQSWFEEGLIPRGITGDVMNGLFRQGKVGAVVTGPWSIPDYVADLGDKLKVTTLPTIDGKNLNSFSGVKGWFVSEYSENKYWATDLALFITNATNGEHYFNVAGEIPARTDVTIEDELRNGILAQAEFAEPMPNVPEMSQVWTPMGDALQFISNGEDVAEVLQEAVDQIAEQIALTAGN</sequence>
<dbReference type="PANTHER" id="PTHR30061:SF50">
    <property type="entry name" value="MALTOSE_MALTODEXTRIN-BINDING PERIPLASMIC PROTEIN"/>
    <property type="match status" value="1"/>
</dbReference>
<evidence type="ECO:0000313" key="9">
    <source>
        <dbReference type="Proteomes" id="UP000290649"/>
    </source>
</evidence>
<comment type="subcellular location">
    <subcellularLocation>
        <location evidence="6">Cell membrane</location>
        <topology evidence="6">Lipid-anchor</topology>
    </subcellularLocation>
</comment>
<evidence type="ECO:0000256" key="4">
    <source>
        <dbReference type="ARBA" id="ARBA00022729"/>
    </source>
</evidence>
<keyword evidence="6" id="KW-0449">Lipoprotein</keyword>
<dbReference type="GO" id="GO:0055052">
    <property type="term" value="C:ATP-binding cassette (ABC) transporter complex, substrate-binding subunit-containing"/>
    <property type="evidence" value="ECO:0007669"/>
    <property type="project" value="TreeGrafter"/>
</dbReference>
<keyword evidence="6" id="KW-0472">Membrane</keyword>
<dbReference type="PRINTS" id="PR00181">
    <property type="entry name" value="MALTOSEBP"/>
</dbReference>
<evidence type="ECO:0000313" key="8">
    <source>
        <dbReference type="EMBL" id="RXI98324.1"/>
    </source>
</evidence>
<keyword evidence="3 6" id="KW-0762">Sugar transport</keyword>
<keyword evidence="6" id="KW-1003">Cell membrane</keyword>
<organism evidence="8 9">
    <name type="scientific">Anaerobacillus alkaliphilus</name>
    <dbReference type="NCBI Taxonomy" id="1548597"/>
    <lineage>
        <taxon>Bacteria</taxon>
        <taxon>Bacillati</taxon>
        <taxon>Bacillota</taxon>
        <taxon>Bacilli</taxon>
        <taxon>Bacillales</taxon>
        <taxon>Bacillaceae</taxon>
        <taxon>Anaerobacillus</taxon>
    </lineage>
</organism>
<accession>A0A4V1LG29</accession>
<evidence type="ECO:0000256" key="3">
    <source>
        <dbReference type="ARBA" id="ARBA00022597"/>
    </source>
</evidence>
<evidence type="ECO:0000256" key="2">
    <source>
        <dbReference type="ARBA" id="ARBA00022448"/>
    </source>
</evidence>
<feature type="signal peptide" evidence="6">
    <location>
        <begin position="1"/>
        <end position="21"/>
    </location>
</feature>
<name>A0A4V1LG29_9BACI</name>
<dbReference type="Proteomes" id="UP000290649">
    <property type="component" value="Unassembled WGS sequence"/>
</dbReference>